<dbReference type="AlphaFoldDB" id="A0A6C0IT09"/>
<organism evidence="1">
    <name type="scientific">viral metagenome</name>
    <dbReference type="NCBI Taxonomy" id="1070528"/>
    <lineage>
        <taxon>unclassified sequences</taxon>
        <taxon>metagenomes</taxon>
        <taxon>organismal metagenomes</taxon>
    </lineage>
</organism>
<name>A0A6C0IT09_9ZZZZ</name>
<sequence>METMTDICLINQMFKNIILFEKKDDIFSYNIEMCEDYDNLNLYRCNKKLSKSIDKNNFIKQLSKIEIRNSLFDSYFNITKIETISKTNWIEKIIYNNQNYNIQIFVVDDASILCYSNFELDDNTIQYSWINNPFTKIQIDEEDNLILEIAFEISNQYQNEIIRKFLQCLDKLELALIVD</sequence>
<proteinExistence type="predicted"/>
<protein>
    <submittedName>
        <fullName evidence="1">Uncharacterized protein</fullName>
    </submittedName>
</protein>
<dbReference type="EMBL" id="MN740256">
    <property type="protein sequence ID" value="QHT96371.1"/>
    <property type="molecule type" value="Genomic_DNA"/>
</dbReference>
<evidence type="ECO:0000313" key="1">
    <source>
        <dbReference type="EMBL" id="QHT96371.1"/>
    </source>
</evidence>
<accession>A0A6C0IT09</accession>
<reference evidence="1" key="1">
    <citation type="journal article" date="2020" name="Nature">
        <title>Giant virus diversity and host interactions through global metagenomics.</title>
        <authorList>
            <person name="Schulz F."/>
            <person name="Roux S."/>
            <person name="Paez-Espino D."/>
            <person name="Jungbluth S."/>
            <person name="Walsh D.A."/>
            <person name="Denef V.J."/>
            <person name="McMahon K.D."/>
            <person name="Konstantinidis K.T."/>
            <person name="Eloe-Fadrosh E.A."/>
            <person name="Kyrpides N.C."/>
            <person name="Woyke T."/>
        </authorList>
    </citation>
    <scope>NUCLEOTIDE SEQUENCE</scope>
    <source>
        <strain evidence="1">GVMAG-M-3300024302-11</strain>
    </source>
</reference>